<evidence type="ECO:0000313" key="1">
    <source>
        <dbReference type="EMBL" id="MBK1826188.1"/>
    </source>
</evidence>
<dbReference type="Proteomes" id="UP000658278">
    <property type="component" value="Unassembled WGS sequence"/>
</dbReference>
<dbReference type="RefSeq" id="WP_200276674.1">
    <property type="nucleotide sequence ID" value="NZ_JAENII010000002.1"/>
</dbReference>
<gene>
    <name evidence="1" type="ORF">JIN81_04100</name>
</gene>
<organism evidence="1 2">
    <name type="scientific">Haloferula rosea</name>
    <dbReference type="NCBI Taxonomy" id="490093"/>
    <lineage>
        <taxon>Bacteria</taxon>
        <taxon>Pseudomonadati</taxon>
        <taxon>Verrucomicrobiota</taxon>
        <taxon>Verrucomicrobiia</taxon>
        <taxon>Verrucomicrobiales</taxon>
        <taxon>Verrucomicrobiaceae</taxon>
        <taxon>Haloferula</taxon>
    </lineage>
</organism>
<dbReference type="Gene3D" id="3.40.630.40">
    <property type="entry name" value="Zn-dependent exopeptidases"/>
    <property type="match status" value="1"/>
</dbReference>
<comment type="caution">
    <text evidence="1">The sequence shown here is derived from an EMBL/GenBank/DDBJ whole genome shotgun (WGS) entry which is preliminary data.</text>
</comment>
<dbReference type="AlphaFoldDB" id="A0A934VAD9"/>
<dbReference type="EMBL" id="JAENII010000002">
    <property type="protein sequence ID" value="MBK1826188.1"/>
    <property type="molecule type" value="Genomic_DNA"/>
</dbReference>
<keyword evidence="2" id="KW-1185">Reference proteome</keyword>
<accession>A0A934VAD9</accession>
<evidence type="ECO:0000313" key="2">
    <source>
        <dbReference type="Proteomes" id="UP000658278"/>
    </source>
</evidence>
<name>A0A934VAD9_9BACT</name>
<reference evidence="1" key="1">
    <citation type="submission" date="2021-01" db="EMBL/GenBank/DDBJ databases">
        <title>Modified the classification status of verrucomicrobia.</title>
        <authorList>
            <person name="Feng X."/>
        </authorList>
    </citation>
    <scope>NUCLEOTIDE SEQUENCE</scope>
    <source>
        <strain evidence="1">KCTC 22201</strain>
    </source>
</reference>
<dbReference type="SUPFAM" id="SSF53187">
    <property type="entry name" value="Zn-dependent exopeptidases"/>
    <property type="match status" value="1"/>
</dbReference>
<proteinExistence type="predicted"/>
<sequence length="220" mass="24910">MITYIPTCETAVSTVPEWHRITFKGKEDQLTSSTGWSPGALNLAQGIAMKLHAPLLHSDVTRLLIDLNKHPEDEARWSAFAKGLTDDQREKLDRRSKLSFLENLQSRIEASLKRQEKTIHLSVDTSVDLEPGRVLFEFDSRRAIEGDCVAAWKKNLLTQLPDFSIEQTAPPSRCLSSYLRDLYPELGSIRLTVAQSAFLEGKPIPWMKLKKIIIDAIPRD</sequence>
<protein>
    <submittedName>
        <fullName evidence="1">Uncharacterized protein</fullName>
    </submittedName>
</protein>